<proteinExistence type="predicted"/>
<protein>
    <submittedName>
        <fullName evidence="2">Uncharacterized protein</fullName>
    </submittedName>
</protein>
<dbReference type="EMBL" id="LKAM01000007">
    <property type="protein sequence ID" value="KUM47606.1"/>
    <property type="molecule type" value="Genomic_DNA"/>
</dbReference>
<accession>A0A101LYD6</accession>
<reference evidence="2" key="1">
    <citation type="journal article" date="2015" name="Genome Biol. Evol.">
        <title>Organellar Genomes of White Spruce (Picea glauca): Assembly and Annotation.</title>
        <authorList>
            <person name="Jackman S.D."/>
            <person name="Warren R.L."/>
            <person name="Gibb E.A."/>
            <person name="Vandervalk B.P."/>
            <person name="Mohamadi H."/>
            <person name="Chu J."/>
            <person name="Raymond A."/>
            <person name="Pleasance S."/>
            <person name="Coope R."/>
            <person name="Wildung M.R."/>
            <person name="Ritland C.E."/>
            <person name="Bousquet J."/>
            <person name="Jones S.J."/>
            <person name="Bohlmann J."/>
            <person name="Birol I."/>
        </authorList>
    </citation>
    <scope>NUCLEOTIDE SEQUENCE [LARGE SCALE GENOMIC DNA]</scope>
    <source>
        <tissue evidence="2">Flushing bud</tissue>
    </source>
</reference>
<keyword evidence="2" id="KW-0496">Mitochondrion</keyword>
<evidence type="ECO:0000256" key="1">
    <source>
        <dbReference type="SAM" id="MobiDB-lite"/>
    </source>
</evidence>
<gene>
    <name evidence="2" type="ORF">ABT39_MTgene5792</name>
</gene>
<feature type="compositionally biased region" description="Low complexity" evidence="1">
    <location>
        <begin position="7"/>
        <end position="29"/>
    </location>
</feature>
<sequence>MPRAPKTSSGDSSSRSTSRRSNTSDISSTKPPSFIDEFARVATPELSSFTPRQFIGAEYGRFMQGIKINTYLTSGLAQHLVPDTYPFPNLLTCVQNIETLLPHLSCPPMDRPKSL</sequence>
<evidence type="ECO:0000313" key="2">
    <source>
        <dbReference type="EMBL" id="KUM47606.1"/>
    </source>
</evidence>
<organism evidence="2">
    <name type="scientific">Picea glauca</name>
    <name type="common">White spruce</name>
    <name type="synonym">Pinus glauca</name>
    <dbReference type="NCBI Taxonomy" id="3330"/>
    <lineage>
        <taxon>Eukaryota</taxon>
        <taxon>Viridiplantae</taxon>
        <taxon>Streptophyta</taxon>
        <taxon>Embryophyta</taxon>
        <taxon>Tracheophyta</taxon>
        <taxon>Spermatophyta</taxon>
        <taxon>Pinopsida</taxon>
        <taxon>Pinidae</taxon>
        <taxon>Conifers I</taxon>
        <taxon>Pinales</taxon>
        <taxon>Pinaceae</taxon>
        <taxon>Picea</taxon>
    </lineage>
</organism>
<dbReference type="AlphaFoldDB" id="A0A101LYD6"/>
<feature type="region of interest" description="Disordered" evidence="1">
    <location>
        <begin position="1"/>
        <end position="32"/>
    </location>
</feature>
<comment type="caution">
    <text evidence="2">The sequence shown here is derived from an EMBL/GenBank/DDBJ whole genome shotgun (WGS) entry which is preliminary data.</text>
</comment>
<geneLocation type="mitochondrion" evidence="2"/>
<name>A0A101LYD6_PICGL</name>